<keyword evidence="2" id="KW-1185">Reference proteome</keyword>
<gene>
    <name evidence="1" type="ORF">D4L85_18935</name>
</gene>
<dbReference type="KEGG" id="chk:D4L85_18935"/>
<reference evidence="2" key="1">
    <citation type="submission" date="2018-09" db="EMBL/GenBank/DDBJ databases">
        <title>Chryseolinea sp. KIS68-18 isolated from soil.</title>
        <authorList>
            <person name="Weon H.-Y."/>
            <person name="Kwon S.-W."/>
            <person name="Lee S.A."/>
        </authorList>
    </citation>
    <scope>NUCLEOTIDE SEQUENCE [LARGE SCALE GENOMIC DNA]</scope>
    <source>
        <strain evidence="2">KIS68-18</strain>
    </source>
</reference>
<evidence type="ECO:0000313" key="2">
    <source>
        <dbReference type="Proteomes" id="UP000266183"/>
    </source>
</evidence>
<dbReference type="PROSITE" id="PS51257">
    <property type="entry name" value="PROKAR_LIPOPROTEIN"/>
    <property type="match status" value="1"/>
</dbReference>
<dbReference type="EMBL" id="CP032382">
    <property type="protein sequence ID" value="AYB32523.1"/>
    <property type="molecule type" value="Genomic_DNA"/>
</dbReference>
<dbReference type="RefSeq" id="WP_119755776.1">
    <property type="nucleotide sequence ID" value="NZ_CP032382.1"/>
</dbReference>
<accession>A0A385SL85</accession>
<dbReference type="AlphaFoldDB" id="A0A385SL85"/>
<organism evidence="1 2">
    <name type="scientific">Chryseolinea soli</name>
    <dbReference type="NCBI Taxonomy" id="2321403"/>
    <lineage>
        <taxon>Bacteria</taxon>
        <taxon>Pseudomonadati</taxon>
        <taxon>Bacteroidota</taxon>
        <taxon>Cytophagia</taxon>
        <taxon>Cytophagales</taxon>
        <taxon>Fulvivirgaceae</taxon>
        <taxon>Chryseolinea</taxon>
    </lineage>
</organism>
<name>A0A385SL85_9BACT</name>
<dbReference type="OrthoDB" id="1156820at2"/>
<evidence type="ECO:0000313" key="1">
    <source>
        <dbReference type="EMBL" id="AYB32523.1"/>
    </source>
</evidence>
<dbReference type="Proteomes" id="UP000266183">
    <property type="component" value="Chromosome"/>
</dbReference>
<proteinExistence type="predicted"/>
<protein>
    <submittedName>
        <fullName evidence="1">Uncharacterized protein</fullName>
    </submittedName>
</protein>
<sequence>MNQSRIATLLFLSCASAFLSGCNHDDDPIEPEPQAILTLQVDQAYDITGDKWIFASDENGEILDVQAYTDGQTVTLKSEKHPDKINVTLFKYSTHEDGSSQIAFTTWGDVASGTTVHFKAVTANNPVTPEQGKATIKVSNYTGSAIIGISNGYGYSYGGSLIAGNLEIDLSFYSVPSDILLYGWRSGVPVYYVAEGVKSNDIVERDYMTDFTPFPHQAPLNFSGQNNAVIEGYDAKKSVYITLMNTYILPQGDHPVIGYLDGYDAYDMTVTNVHANGSTTYHQIGAIDLSFDMPAFTASLTNTDIQNFSFNFSRDYTYHRAIWTNVTGKEYTWWMVHAPSGYAVKGLSIPPAILTKYPQLDMSKLKYGSLSFTEVVKGLSYEESVQDGFNANADAATESYVYAVK</sequence>